<evidence type="ECO:0000313" key="3">
    <source>
        <dbReference type="EMBL" id="CAB3255216.1"/>
    </source>
</evidence>
<gene>
    <name evidence="3" type="ORF">APLA_LOCUS14787</name>
    <name evidence="2" type="ORF">APLA_LOCUS4343</name>
</gene>
<feature type="region of interest" description="Disordered" evidence="1">
    <location>
        <begin position="1"/>
        <end position="41"/>
    </location>
</feature>
<dbReference type="AlphaFoldDB" id="A0A8S0ZBX1"/>
<organism evidence="2 5">
    <name type="scientific">Arctia plantaginis</name>
    <name type="common">Wood tiger moth</name>
    <name type="synonym">Phalaena plantaginis</name>
    <dbReference type="NCBI Taxonomy" id="874455"/>
    <lineage>
        <taxon>Eukaryota</taxon>
        <taxon>Metazoa</taxon>
        <taxon>Ecdysozoa</taxon>
        <taxon>Arthropoda</taxon>
        <taxon>Hexapoda</taxon>
        <taxon>Insecta</taxon>
        <taxon>Pterygota</taxon>
        <taxon>Neoptera</taxon>
        <taxon>Endopterygota</taxon>
        <taxon>Lepidoptera</taxon>
        <taxon>Glossata</taxon>
        <taxon>Ditrysia</taxon>
        <taxon>Noctuoidea</taxon>
        <taxon>Erebidae</taxon>
        <taxon>Arctiinae</taxon>
        <taxon>Arctia</taxon>
    </lineage>
</organism>
<evidence type="ECO:0000313" key="5">
    <source>
        <dbReference type="Proteomes" id="UP000494256"/>
    </source>
</evidence>
<evidence type="ECO:0000256" key="1">
    <source>
        <dbReference type="SAM" id="MobiDB-lite"/>
    </source>
</evidence>
<keyword evidence="4" id="KW-1185">Reference proteome</keyword>
<protein>
    <submittedName>
        <fullName evidence="2">Uncharacterized protein</fullName>
    </submittedName>
</protein>
<sequence length="115" mass="13317">MESNLNKTNNEQSEQWAKLLDISSDTEGEPSAKRQKCREQPPWWSEELRQFRNNTIASRRQLQRARRKGNVDEVIIDLAFAAYKHDKLVFKVAIEDAKAHAERSANKESSSDDKT</sequence>
<dbReference type="Proteomes" id="UP000494256">
    <property type="component" value="Unassembled WGS sequence"/>
</dbReference>
<feature type="compositionally biased region" description="Polar residues" evidence="1">
    <location>
        <begin position="1"/>
        <end position="15"/>
    </location>
</feature>
<dbReference type="EMBL" id="CADEBC010000572">
    <property type="protein sequence ID" value="CAB3255216.1"/>
    <property type="molecule type" value="Genomic_DNA"/>
</dbReference>
<evidence type="ECO:0000313" key="4">
    <source>
        <dbReference type="Proteomes" id="UP000494106"/>
    </source>
</evidence>
<dbReference type="EMBL" id="CADEBD010000286">
    <property type="protein sequence ID" value="CAB3229830.1"/>
    <property type="molecule type" value="Genomic_DNA"/>
</dbReference>
<name>A0A8S0ZBX1_ARCPL</name>
<accession>A0A8S0ZBX1</accession>
<comment type="caution">
    <text evidence="2">The sequence shown here is derived from an EMBL/GenBank/DDBJ whole genome shotgun (WGS) entry which is preliminary data.</text>
</comment>
<proteinExistence type="predicted"/>
<dbReference type="Proteomes" id="UP000494106">
    <property type="component" value="Unassembled WGS sequence"/>
</dbReference>
<evidence type="ECO:0000313" key="2">
    <source>
        <dbReference type="EMBL" id="CAB3229830.1"/>
    </source>
</evidence>
<dbReference type="OrthoDB" id="7419680at2759"/>
<reference evidence="4 5" key="1">
    <citation type="submission" date="2020-04" db="EMBL/GenBank/DDBJ databases">
        <authorList>
            <person name="Wallbank WR R."/>
            <person name="Pardo Diaz C."/>
            <person name="Kozak K."/>
            <person name="Martin S."/>
            <person name="Jiggins C."/>
            <person name="Moest M."/>
            <person name="Warren A I."/>
            <person name="Byers J.R.P. K."/>
            <person name="Montejo-Kovacevich G."/>
            <person name="Yen C E."/>
        </authorList>
    </citation>
    <scope>NUCLEOTIDE SEQUENCE [LARGE SCALE GENOMIC DNA]</scope>
</reference>